<keyword evidence="6" id="KW-1185">Reference proteome</keyword>
<name>A0ABQ2Y565_9BURK</name>
<evidence type="ECO:0000256" key="1">
    <source>
        <dbReference type="ARBA" id="ARBA00006739"/>
    </source>
</evidence>
<feature type="domain" description="Glycosyltransferase 2-like" evidence="4">
    <location>
        <begin position="11"/>
        <end position="106"/>
    </location>
</feature>
<sequence>MRNFQALAPQVAEIVVVDNSDDATQAESVRQLFAGREQVHYLWNQGNQGIAFALSAGIRFAEQLGADWVLTMDQDSVLPDHYVAVLTEDVRAYGDRAVSIGTPFVSASHRFADTRSGGPVKLLITSGNLIRVDAVKQAGYFRDEFFIDYVDFDLSLRLRKLGYLLIETHRISFNHQLGNATRKTLFGKAFSCTNYSPLRFYYMSRNRIVFFKENIWFDPALVFRCAADMCKETLKMLIGEEDRKKKVTAILSGIRDGLLGRMGKYNGRF</sequence>
<keyword evidence="2" id="KW-0328">Glycosyltransferase</keyword>
<evidence type="ECO:0000259" key="4">
    <source>
        <dbReference type="Pfam" id="PF00535"/>
    </source>
</evidence>
<evidence type="ECO:0000313" key="6">
    <source>
        <dbReference type="Proteomes" id="UP000653343"/>
    </source>
</evidence>
<dbReference type="InterPro" id="IPR001173">
    <property type="entry name" value="Glyco_trans_2-like"/>
</dbReference>
<keyword evidence="3 5" id="KW-0808">Transferase</keyword>
<evidence type="ECO:0000256" key="3">
    <source>
        <dbReference type="ARBA" id="ARBA00022679"/>
    </source>
</evidence>
<dbReference type="EMBL" id="BMYU01000014">
    <property type="protein sequence ID" value="GGX54562.1"/>
    <property type="molecule type" value="Genomic_DNA"/>
</dbReference>
<dbReference type="Pfam" id="PF00535">
    <property type="entry name" value="Glycos_transf_2"/>
    <property type="match status" value="1"/>
</dbReference>
<dbReference type="GO" id="GO:0016740">
    <property type="term" value="F:transferase activity"/>
    <property type="evidence" value="ECO:0007669"/>
    <property type="project" value="UniProtKB-KW"/>
</dbReference>
<proteinExistence type="inferred from homology"/>
<dbReference type="Proteomes" id="UP000653343">
    <property type="component" value="Unassembled WGS sequence"/>
</dbReference>
<dbReference type="PANTHER" id="PTHR43179:SF12">
    <property type="entry name" value="GALACTOFURANOSYLTRANSFERASE GLFT2"/>
    <property type="match status" value="1"/>
</dbReference>
<protein>
    <submittedName>
        <fullName evidence="5">Glycosyl transferase</fullName>
    </submittedName>
</protein>
<evidence type="ECO:0000313" key="5">
    <source>
        <dbReference type="EMBL" id="GGX54562.1"/>
    </source>
</evidence>
<evidence type="ECO:0000256" key="2">
    <source>
        <dbReference type="ARBA" id="ARBA00022676"/>
    </source>
</evidence>
<reference evidence="6" key="1">
    <citation type="journal article" date="2019" name="Int. J. Syst. Evol. Microbiol.">
        <title>The Global Catalogue of Microorganisms (GCM) 10K type strain sequencing project: providing services to taxonomists for standard genome sequencing and annotation.</title>
        <authorList>
            <consortium name="The Broad Institute Genomics Platform"/>
            <consortium name="The Broad Institute Genome Sequencing Center for Infectious Disease"/>
            <person name="Wu L."/>
            <person name="Ma J."/>
        </authorList>
    </citation>
    <scope>NUCLEOTIDE SEQUENCE [LARGE SCALE GENOMIC DNA]</scope>
    <source>
        <strain evidence="6">KCTC 23917</strain>
    </source>
</reference>
<dbReference type="InterPro" id="IPR029044">
    <property type="entry name" value="Nucleotide-diphossugar_trans"/>
</dbReference>
<dbReference type="Gene3D" id="3.90.550.10">
    <property type="entry name" value="Spore Coat Polysaccharide Biosynthesis Protein SpsA, Chain A"/>
    <property type="match status" value="1"/>
</dbReference>
<gene>
    <name evidence="5" type="ORF">GCM10010946_36480</name>
</gene>
<organism evidence="5 6">
    <name type="scientific">Undibacterium squillarum</name>
    <dbReference type="NCBI Taxonomy" id="1131567"/>
    <lineage>
        <taxon>Bacteria</taxon>
        <taxon>Pseudomonadati</taxon>
        <taxon>Pseudomonadota</taxon>
        <taxon>Betaproteobacteria</taxon>
        <taxon>Burkholderiales</taxon>
        <taxon>Oxalobacteraceae</taxon>
        <taxon>Undibacterium</taxon>
    </lineage>
</organism>
<comment type="similarity">
    <text evidence="1">Belongs to the glycosyltransferase 2 family.</text>
</comment>
<accession>A0ABQ2Y565</accession>
<dbReference type="SUPFAM" id="SSF53448">
    <property type="entry name" value="Nucleotide-diphospho-sugar transferases"/>
    <property type="match status" value="1"/>
</dbReference>
<comment type="caution">
    <text evidence="5">The sequence shown here is derived from an EMBL/GenBank/DDBJ whole genome shotgun (WGS) entry which is preliminary data.</text>
</comment>
<dbReference type="PANTHER" id="PTHR43179">
    <property type="entry name" value="RHAMNOSYLTRANSFERASE WBBL"/>
    <property type="match status" value="1"/>
</dbReference>